<feature type="region of interest" description="Disordered" evidence="2">
    <location>
        <begin position="130"/>
        <end position="155"/>
    </location>
</feature>
<gene>
    <name evidence="4" type="ORF">TrLO_g5164</name>
</gene>
<dbReference type="Proteomes" id="UP001165122">
    <property type="component" value="Unassembled WGS sequence"/>
</dbReference>
<evidence type="ECO:0000313" key="4">
    <source>
        <dbReference type="EMBL" id="GMI11411.1"/>
    </source>
</evidence>
<protein>
    <recommendedName>
        <fullName evidence="3">WW domain-containing protein</fullName>
    </recommendedName>
</protein>
<dbReference type="PROSITE" id="PS50020">
    <property type="entry name" value="WW_DOMAIN_2"/>
    <property type="match status" value="1"/>
</dbReference>
<keyword evidence="5" id="KW-1185">Reference proteome</keyword>
<evidence type="ECO:0000259" key="3">
    <source>
        <dbReference type="PROSITE" id="PS50020"/>
    </source>
</evidence>
<comment type="caution">
    <text evidence="4">The sequence shown here is derived from an EMBL/GenBank/DDBJ whole genome shotgun (WGS) entry which is preliminary data.</text>
</comment>
<name>A0A9W7FG18_9STRA</name>
<dbReference type="AlphaFoldDB" id="A0A9W7FG18"/>
<reference evidence="5" key="1">
    <citation type="journal article" date="2023" name="Commun. Biol.">
        <title>Genome analysis of Parmales, the sister group of diatoms, reveals the evolutionary specialization of diatoms from phago-mixotrophs to photoautotrophs.</title>
        <authorList>
            <person name="Ban H."/>
            <person name="Sato S."/>
            <person name="Yoshikawa S."/>
            <person name="Yamada K."/>
            <person name="Nakamura Y."/>
            <person name="Ichinomiya M."/>
            <person name="Sato N."/>
            <person name="Blanc-Mathieu R."/>
            <person name="Endo H."/>
            <person name="Kuwata A."/>
            <person name="Ogata H."/>
        </authorList>
    </citation>
    <scope>NUCLEOTIDE SEQUENCE [LARGE SCALE GENOMIC DNA]</scope>
    <source>
        <strain evidence="5">NIES 3700</strain>
    </source>
</reference>
<dbReference type="Gene3D" id="2.20.70.10">
    <property type="match status" value="1"/>
</dbReference>
<proteinExistence type="predicted"/>
<evidence type="ECO:0000256" key="2">
    <source>
        <dbReference type="SAM" id="MobiDB-lite"/>
    </source>
</evidence>
<evidence type="ECO:0000313" key="5">
    <source>
        <dbReference type="Proteomes" id="UP001165122"/>
    </source>
</evidence>
<keyword evidence="1" id="KW-0175">Coiled coil</keyword>
<dbReference type="InterPro" id="IPR001202">
    <property type="entry name" value="WW_dom"/>
</dbReference>
<feature type="domain" description="WW" evidence="3">
    <location>
        <begin position="88"/>
        <end position="117"/>
    </location>
</feature>
<feature type="coiled-coil region" evidence="1">
    <location>
        <begin position="3"/>
        <end position="66"/>
    </location>
</feature>
<accession>A0A9W7FG18</accession>
<sequence length="155" mass="18140">MSYDELQVEIERLREELESANLEKERLHDEREEMVNQYEEEFDKRKQELLDENQVALSDLKASQDNQIQTLSNQLDQMYRAFQGDACGWSEKTDRRTNKTQYVNAETGETSKEKPQILEFAEKVMSLDQKDGDKNALHKATNKAREAEVRNALIP</sequence>
<dbReference type="EMBL" id="BRXW01000162">
    <property type="protein sequence ID" value="GMI11411.1"/>
    <property type="molecule type" value="Genomic_DNA"/>
</dbReference>
<organism evidence="4 5">
    <name type="scientific">Triparma laevis f. longispina</name>
    <dbReference type="NCBI Taxonomy" id="1714387"/>
    <lineage>
        <taxon>Eukaryota</taxon>
        <taxon>Sar</taxon>
        <taxon>Stramenopiles</taxon>
        <taxon>Ochrophyta</taxon>
        <taxon>Bolidophyceae</taxon>
        <taxon>Parmales</taxon>
        <taxon>Triparmaceae</taxon>
        <taxon>Triparma</taxon>
    </lineage>
</organism>
<evidence type="ECO:0000256" key="1">
    <source>
        <dbReference type="SAM" id="Coils"/>
    </source>
</evidence>